<protein>
    <submittedName>
        <fullName evidence="1">NAD(P)-binding protein</fullName>
    </submittedName>
</protein>
<evidence type="ECO:0000313" key="1">
    <source>
        <dbReference type="EMBL" id="KAI4868213.1"/>
    </source>
</evidence>
<dbReference type="Proteomes" id="UP001497700">
    <property type="component" value="Unassembled WGS sequence"/>
</dbReference>
<sequence>MGNVFSQFLFIPAARLTEKNCPDQTGRVFIVTGGYTGVGAELCKILYTHNATVYMAGRSASKAEKALASIKNASPTSKGRIEFLHLDLSDLSTIKPAVNSFSAQQQRLDGLVNNAAIMYPAKGSTDAQGNELQVGTNCLGHYLLHQLLAPLLTKTASSSPTGAVRVAWAGSVAVQVACPQPHGIVVEDDGRPKDMGVEANYAQTKVGSVFFAREFAKTTPQTGVVHVAFNPGNLRTELQRTWTGVDHWVTDTFLLHPPIYGAYTELWAMLTPELTPDKSGAYVYPWGRFGALPPGIEASMKTKSDGGSGVAAKFIEWCAKQTETFA</sequence>
<gene>
    <name evidence="1" type="ORF">F4820DRAFT_153197</name>
</gene>
<name>A0ACB9ZB18_9PEZI</name>
<proteinExistence type="predicted"/>
<organism evidence="1 2">
    <name type="scientific">Hypoxylon rubiginosum</name>
    <dbReference type="NCBI Taxonomy" id="110542"/>
    <lineage>
        <taxon>Eukaryota</taxon>
        <taxon>Fungi</taxon>
        <taxon>Dikarya</taxon>
        <taxon>Ascomycota</taxon>
        <taxon>Pezizomycotina</taxon>
        <taxon>Sordariomycetes</taxon>
        <taxon>Xylariomycetidae</taxon>
        <taxon>Xylariales</taxon>
        <taxon>Hypoxylaceae</taxon>
        <taxon>Hypoxylon</taxon>
    </lineage>
</organism>
<evidence type="ECO:0000313" key="2">
    <source>
        <dbReference type="Proteomes" id="UP001497700"/>
    </source>
</evidence>
<dbReference type="EMBL" id="MU393440">
    <property type="protein sequence ID" value="KAI4868213.1"/>
    <property type="molecule type" value="Genomic_DNA"/>
</dbReference>
<accession>A0ACB9ZB18</accession>
<comment type="caution">
    <text evidence="1">The sequence shown here is derived from an EMBL/GenBank/DDBJ whole genome shotgun (WGS) entry which is preliminary data.</text>
</comment>
<reference evidence="1 2" key="1">
    <citation type="journal article" date="2022" name="New Phytol.">
        <title>Ecological generalism drives hyperdiversity of secondary metabolite gene clusters in xylarialean endophytes.</title>
        <authorList>
            <person name="Franco M.E.E."/>
            <person name="Wisecaver J.H."/>
            <person name="Arnold A.E."/>
            <person name="Ju Y.M."/>
            <person name="Slot J.C."/>
            <person name="Ahrendt S."/>
            <person name="Moore L.P."/>
            <person name="Eastman K.E."/>
            <person name="Scott K."/>
            <person name="Konkel Z."/>
            <person name="Mondo S.J."/>
            <person name="Kuo A."/>
            <person name="Hayes R.D."/>
            <person name="Haridas S."/>
            <person name="Andreopoulos B."/>
            <person name="Riley R."/>
            <person name="LaButti K."/>
            <person name="Pangilinan J."/>
            <person name="Lipzen A."/>
            <person name="Amirebrahimi M."/>
            <person name="Yan J."/>
            <person name="Adam C."/>
            <person name="Keymanesh K."/>
            <person name="Ng V."/>
            <person name="Louie K."/>
            <person name="Northen T."/>
            <person name="Drula E."/>
            <person name="Henrissat B."/>
            <person name="Hsieh H.M."/>
            <person name="Youens-Clark K."/>
            <person name="Lutzoni F."/>
            <person name="Miadlikowska J."/>
            <person name="Eastwood D.C."/>
            <person name="Hamelin R.C."/>
            <person name="Grigoriev I.V."/>
            <person name="U'Ren J.M."/>
        </authorList>
    </citation>
    <scope>NUCLEOTIDE SEQUENCE [LARGE SCALE GENOMIC DNA]</scope>
    <source>
        <strain evidence="1 2">CBS 119005</strain>
    </source>
</reference>
<keyword evidence="2" id="KW-1185">Reference proteome</keyword>